<sequence>MRTDTPQPVLLKDYEPYPFAIPSVSMTFQLDPKETRVVTKMKVERTGAAHENMVLNGEAFERVGAMLVNGKQVDDDDMLKDDTTLTLMNLPHEFELETEIWISPEKNTELSGLYMSGGRFCTQCESEGFRRITYWPDRPDVMSVFSVRLEADVKLAPTLLSNGNPGIAGAISEERHFAEWHDPHPKPSYLFALCGGDYDVFADQFTTMSGNEVQLSIFVDKGDAERAAYAMDSLKRAMKWDEDVFGREYDLDVFNIVAVRDFNFGAMENKGLNIFNSAYVLADADTATDGDFEAIESIVGHEYFHNWTGNRITCRDWFQLCLKEGLTVFRDQEFSADMRSRPVQRIKDVIRLRGRQFAEDAGPLAHPVRPDRYGSIDNLYTATVYEKGAELIRALKTYIGEDAFKEGMDLYFDKYDGTATTIEAFYEGFEKAVGFDLSRFRTWYAQAGTPVVTIERVTSQDSNEAWLKLTQKIDPTPGQTEKKPVPIPLRLTAFTEDGTQINPETGEPCADHDSDVVLLMDQETDLALAPNAQNALVSANRNFSAPVKIQQDLTDAERLKLVTTETDSFAKWEALQTLSRAALLDMAKQIASGATPNVPTALVKAQAEATLATAGEDPAFAAQLLTLPGVGELFMEMTPADPAAIYEAKRLVRAALQAELKDAIFASLDAAKADTGEFSPDAASAGRRSLNAAYIDLLSATGTDHAERIYQAFDDAKNMTDTMAALRALSYCGGTYYDQAVSAFEAKWKSSPLVMDKWFSVQSTRPDHDAIERVKTLLEHEDFDWKNPNRVRSVAGAFAMGNHVAFHDASGDGYALLGDVIRKVDPLNGALSARLLTSFEQWRRVDEKRQALAKQVLTELQNAKLSKNAMDIVSRALAS</sequence>
<comment type="cofactor">
    <cofactor evidence="2">
        <name>Zn(2+)</name>
        <dbReference type="ChEBI" id="CHEBI:29105"/>
    </cofactor>
</comment>
<evidence type="ECO:0000256" key="4">
    <source>
        <dbReference type="ARBA" id="ARBA00012564"/>
    </source>
</evidence>
<dbReference type="SUPFAM" id="SSF63737">
    <property type="entry name" value="Leukotriene A4 hydrolase N-terminal domain"/>
    <property type="match status" value="1"/>
</dbReference>
<accession>A0ABW1S9G7</accession>
<dbReference type="RefSeq" id="WP_377377443.1">
    <property type="nucleotide sequence ID" value="NZ_JBHSSW010000008.1"/>
</dbReference>
<keyword evidence="18" id="KW-1185">Reference proteome</keyword>
<evidence type="ECO:0000256" key="11">
    <source>
        <dbReference type="ARBA" id="ARBA00023049"/>
    </source>
</evidence>
<evidence type="ECO:0000256" key="5">
    <source>
        <dbReference type="ARBA" id="ARBA00015611"/>
    </source>
</evidence>
<dbReference type="Gene3D" id="2.60.40.1730">
    <property type="entry name" value="tricorn interacting facor f3 domain"/>
    <property type="match status" value="1"/>
</dbReference>
<dbReference type="Gene3D" id="2.60.40.1840">
    <property type="match status" value="1"/>
</dbReference>
<evidence type="ECO:0000256" key="1">
    <source>
        <dbReference type="ARBA" id="ARBA00000098"/>
    </source>
</evidence>
<dbReference type="PANTHER" id="PTHR46322">
    <property type="entry name" value="PUROMYCIN-SENSITIVE AMINOPEPTIDASE"/>
    <property type="match status" value="1"/>
</dbReference>
<dbReference type="Pfam" id="PF17900">
    <property type="entry name" value="Peptidase_M1_N"/>
    <property type="match status" value="1"/>
</dbReference>
<evidence type="ECO:0000313" key="18">
    <source>
        <dbReference type="Proteomes" id="UP001596303"/>
    </source>
</evidence>
<protein>
    <recommendedName>
        <fullName evidence="5 12">Aminopeptidase N</fullName>
        <ecNumber evidence="4 12">3.4.11.2</ecNumber>
    </recommendedName>
</protein>
<evidence type="ECO:0000256" key="10">
    <source>
        <dbReference type="ARBA" id="ARBA00022833"/>
    </source>
</evidence>
<evidence type="ECO:0000259" key="16">
    <source>
        <dbReference type="Pfam" id="PF17900"/>
    </source>
</evidence>
<evidence type="ECO:0000256" key="8">
    <source>
        <dbReference type="ARBA" id="ARBA00022723"/>
    </source>
</evidence>
<evidence type="ECO:0000256" key="7">
    <source>
        <dbReference type="ARBA" id="ARBA00022670"/>
    </source>
</evidence>
<evidence type="ECO:0000259" key="14">
    <source>
        <dbReference type="Pfam" id="PF11940"/>
    </source>
</evidence>
<gene>
    <name evidence="17" type="primary">pepN</name>
    <name evidence="17" type="ORF">ACFQDM_07345</name>
</gene>
<dbReference type="Gene3D" id="1.10.390.10">
    <property type="entry name" value="Neutral Protease Domain 2"/>
    <property type="match status" value="1"/>
</dbReference>
<dbReference type="PANTHER" id="PTHR46322:SF1">
    <property type="entry name" value="PUROMYCIN-SENSITIVE AMINOPEPTIDASE"/>
    <property type="match status" value="1"/>
</dbReference>
<dbReference type="NCBIfam" id="TIGR02414">
    <property type="entry name" value="pepN_proteo"/>
    <property type="match status" value="1"/>
</dbReference>
<dbReference type="Pfam" id="PF11940">
    <property type="entry name" value="DUF3458"/>
    <property type="match status" value="1"/>
</dbReference>
<evidence type="ECO:0000313" key="17">
    <source>
        <dbReference type="EMBL" id="MFC6197886.1"/>
    </source>
</evidence>
<dbReference type="EC" id="3.4.11.2" evidence="4 12"/>
<feature type="domain" description="Aminopeptidase N-like N-terminal" evidence="16">
    <location>
        <begin position="27"/>
        <end position="190"/>
    </location>
</feature>
<dbReference type="InterPro" id="IPR045357">
    <property type="entry name" value="Aminopeptidase_N-like_N"/>
</dbReference>
<feature type="domain" description="Peptidase M1 alanyl aminopeptidase C-terminal" evidence="15">
    <location>
        <begin position="555"/>
        <end position="878"/>
    </location>
</feature>
<dbReference type="InterPro" id="IPR037144">
    <property type="entry name" value="Peptidase_M1_pepN_C_sf"/>
</dbReference>
<proteinExistence type="inferred from homology"/>
<keyword evidence="7" id="KW-0645">Protease</keyword>
<comment type="caution">
    <text evidence="17">The sequence shown here is derived from an EMBL/GenBank/DDBJ whole genome shotgun (WGS) entry which is preliminary data.</text>
</comment>
<keyword evidence="8" id="KW-0479">Metal-binding</keyword>
<keyword evidence="10" id="KW-0862">Zinc</keyword>
<dbReference type="CDD" id="cd09600">
    <property type="entry name" value="M1_APN"/>
    <property type="match status" value="1"/>
</dbReference>
<dbReference type="InterPro" id="IPR027268">
    <property type="entry name" value="Peptidase_M4/M1_CTD_sf"/>
</dbReference>
<evidence type="ECO:0000256" key="2">
    <source>
        <dbReference type="ARBA" id="ARBA00001947"/>
    </source>
</evidence>
<evidence type="ECO:0000256" key="3">
    <source>
        <dbReference type="ARBA" id="ARBA00010136"/>
    </source>
</evidence>
<dbReference type="Pfam" id="PF01433">
    <property type="entry name" value="Peptidase_M1"/>
    <property type="match status" value="1"/>
</dbReference>
<feature type="domain" description="Peptidase M1 membrane alanine aminopeptidase" evidence="13">
    <location>
        <begin position="229"/>
        <end position="443"/>
    </location>
</feature>
<evidence type="ECO:0000259" key="13">
    <source>
        <dbReference type="Pfam" id="PF01433"/>
    </source>
</evidence>
<comment type="similarity">
    <text evidence="3">Belongs to the peptidase M1 family.</text>
</comment>
<name>A0ABW1S9G7_9PROT</name>
<evidence type="ECO:0000256" key="12">
    <source>
        <dbReference type="NCBIfam" id="TIGR02414"/>
    </source>
</evidence>
<dbReference type="InterPro" id="IPR038438">
    <property type="entry name" value="PepN_Ig-like_sf"/>
</dbReference>
<reference evidence="18" key="1">
    <citation type="journal article" date="2019" name="Int. J. Syst. Evol. Microbiol.">
        <title>The Global Catalogue of Microorganisms (GCM) 10K type strain sequencing project: providing services to taxonomists for standard genome sequencing and annotation.</title>
        <authorList>
            <consortium name="The Broad Institute Genomics Platform"/>
            <consortium name="The Broad Institute Genome Sequencing Center for Infectious Disease"/>
            <person name="Wu L."/>
            <person name="Ma J."/>
        </authorList>
    </citation>
    <scope>NUCLEOTIDE SEQUENCE [LARGE SCALE GENOMIC DNA]</scope>
    <source>
        <strain evidence="18">CGMCC-1.15741</strain>
    </source>
</reference>
<dbReference type="GO" id="GO:0016285">
    <property type="term" value="F:alanyl aminopeptidase activity"/>
    <property type="evidence" value="ECO:0007669"/>
    <property type="project" value="UniProtKB-EC"/>
</dbReference>
<dbReference type="Gene3D" id="3.30.2010.30">
    <property type="match status" value="1"/>
</dbReference>
<feature type="domain" description="Peptidase M1 alanyl aminopeptidase Ig-like fold" evidence="14">
    <location>
        <begin position="448"/>
        <end position="552"/>
    </location>
</feature>
<evidence type="ECO:0000256" key="6">
    <source>
        <dbReference type="ARBA" id="ARBA00022438"/>
    </source>
</evidence>
<dbReference type="SUPFAM" id="SSF55486">
    <property type="entry name" value="Metalloproteases ('zincins'), catalytic domain"/>
    <property type="match status" value="1"/>
</dbReference>
<keyword evidence="6 17" id="KW-0031">Aminopeptidase</keyword>
<keyword evidence="9 17" id="KW-0378">Hydrolase</keyword>
<dbReference type="InterPro" id="IPR001930">
    <property type="entry name" value="Peptidase_M1"/>
</dbReference>
<dbReference type="Pfam" id="PF17432">
    <property type="entry name" value="DUF3458_C"/>
    <property type="match status" value="1"/>
</dbReference>
<dbReference type="EMBL" id="JBHSSW010000008">
    <property type="protein sequence ID" value="MFC6197886.1"/>
    <property type="molecule type" value="Genomic_DNA"/>
</dbReference>
<comment type="catalytic activity">
    <reaction evidence="1">
        <text>Release of an N-terminal amino acid, Xaa-|-Yaa- from a peptide, amide or arylamide. Xaa is preferably Ala, but may be most amino acids including Pro (slow action). When a terminal hydrophobic residue is followed by a prolyl residue, the two may be released as an intact Xaa-Pro dipeptide.</text>
        <dbReference type="EC" id="3.4.11.2"/>
    </reaction>
</comment>
<dbReference type="Proteomes" id="UP001596303">
    <property type="component" value="Unassembled WGS sequence"/>
</dbReference>
<dbReference type="InterPro" id="IPR042097">
    <property type="entry name" value="Aminopeptidase_N-like_N_sf"/>
</dbReference>
<organism evidence="17 18">
    <name type="scientific">Ponticaulis profundi</name>
    <dbReference type="NCBI Taxonomy" id="2665222"/>
    <lineage>
        <taxon>Bacteria</taxon>
        <taxon>Pseudomonadati</taxon>
        <taxon>Pseudomonadota</taxon>
        <taxon>Alphaproteobacteria</taxon>
        <taxon>Hyphomonadales</taxon>
        <taxon>Hyphomonadaceae</taxon>
        <taxon>Ponticaulis</taxon>
    </lineage>
</organism>
<dbReference type="InterPro" id="IPR014782">
    <property type="entry name" value="Peptidase_M1_dom"/>
</dbReference>
<dbReference type="InterPro" id="IPR024601">
    <property type="entry name" value="Peptidase_M1_pepN_C"/>
</dbReference>
<dbReference type="InterPro" id="IPR035414">
    <property type="entry name" value="Peptidase_M1_pepN_Ig-like"/>
</dbReference>
<dbReference type="PRINTS" id="PR00756">
    <property type="entry name" value="ALADIPTASE"/>
</dbReference>
<keyword evidence="11" id="KW-0482">Metalloprotease</keyword>
<dbReference type="Gene3D" id="1.25.50.10">
    <property type="entry name" value="Peptidase M1, alanyl aminopeptidase, C-terminal domain"/>
    <property type="match status" value="1"/>
</dbReference>
<evidence type="ECO:0000259" key="15">
    <source>
        <dbReference type="Pfam" id="PF17432"/>
    </source>
</evidence>
<dbReference type="InterPro" id="IPR012779">
    <property type="entry name" value="Peptidase_M1_pepN"/>
</dbReference>
<evidence type="ECO:0000256" key="9">
    <source>
        <dbReference type="ARBA" id="ARBA00022801"/>
    </source>
</evidence>